<dbReference type="SUPFAM" id="SSF47323">
    <property type="entry name" value="Anticodon-binding domain of a subclass of class I aminoacyl-tRNA synthetases"/>
    <property type="match status" value="1"/>
</dbReference>
<protein>
    <recommendedName>
        <fullName evidence="9">Probable arginine--tRNA ligase, mitochondrial</fullName>
        <ecNumber evidence="2">6.1.1.19</ecNumber>
    </recommendedName>
    <alternativeName>
        <fullName evidence="8">Arginyl-tRNA synthetase</fullName>
    </alternativeName>
</protein>
<dbReference type="GO" id="GO:0004814">
    <property type="term" value="F:arginine-tRNA ligase activity"/>
    <property type="evidence" value="ECO:0007669"/>
    <property type="project" value="UniProtKB-EC"/>
</dbReference>
<dbReference type="Proteomes" id="UP000515129">
    <property type="component" value="Chromosome 45"/>
</dbReference>
<dbReference type="RefSeq" id="XP_026089682.1">
    <property type="nucleotide sequence ID" value="XM_026233897.1"/>
</dbReference>
<dbReference type="GeneID" id="113063468"/>
<keyword evidence="4 12" id="KW-0547">Nucleotide-binding</keyword>
<evidence type="ECO:0000256" key="3">
    <source>
        <dbReference type="ARBA" id="ARBA00022598"/>
    </source>
</evidence>
<accession>A0A6P6M0Q7</accession>
<dbReference type="InterPro" id="IPR035684">
    <property type="entry name" value="ArgRS_core"/>
</dbReference>
<dbReference type="GO" id="GO:0005524">
    <property type="term" value="F:ATP binding"/>
    <property type="evidence" value="ECO:0007669"/>
    <property type="project" value="UniProtKB-KW"/>
</dbReference>
<sequence>MACFFRRRVALQLAEVCGLSEDVFIPLICAVPVSKKQSSADLRVSVNSLLQTGAVPADGDLQRRTQALANQMKRDAVVEEVSAARGGIHFRLNRLALAQKLLEQLSSDPDGFGVKSELLRHHQGGRALVEFSSPNIAKKFHAGHLRSTIIGNFIANLKKALGKEVIRVNYLGDWGMQFGLLGAGFERFGSQDELRTHPLEHLFQVYVQVNREAECDESVRSAAAEFFRRLERREEQALALWGQFREITVDEYKRIYQRLGVHFDHYSGESFHHHQTQSVLDELMTRGLLKTSQKGTAVVDLSGAGDMSSYATLVRSDGTSLYITRDVAAALDRKQRFGFDEMIYVTDKSQTVHFQQLFHILRAMGHQWAERCVHVAFGLVQGMSTRRGEVVFLEDVLDEARSRMLNNMRQSSTSKELEEPEQTAERVGISALIIQDFRGPLMSDYKFDWDKVLQAHGDTGVFLQYTHARLCSLLRRHVRETYSCSDVSPLVDSRSVSVLQHLLRYDEVLLQTVNELQPRPLVNFLLTLSHLVAVAHRELPVKGSPAAVAQVNTPVRFRIASMCSYLSDVLMMKSCLSSGPAVSVQRRPLRPGQRHEDSGDHAGGEDVNLCLLISKLKSFTSAFVHSW</sequence>
<feature type="domain" description="DALR anticodon binding" evidence="13">
    <location>
        <begin position="463"/>
        <end position="557"/>
    </location>
</feature>
<dbReference type="SMART" id="SM00836">
    <property type="entry name" value="DALR_1"/>
    <property type="match status" value="1"/>
</dbReference>
<evidence type="ECO:0000256" key="12">
    <source>
        <dbReference type="RuleBase" id="RU363038"/>
    </source>
</evidence>
<dbReference type="OrthoDB" id="68056at2759"/>
<dbReference type="Pfam" id="PF00750">
    <property type="entry name" value="tRNA-synt_1d"/>
    <property type="match status" value="1"/>
</dbReference>
<evidence type="ECO:0000256" key="1">
    <source>
        <dbReference type="ARBA" id="ARBA00005594"/>
    </source>
</evidence>
<dbReference type="InterPro" id="IPR008909">
    <property type="entry name" value="DALR_anticod-bd"/>
</dbReference>
<dbReference type="CDD" id="cd00671">
    <property type="entry name" value="ArgRS_core"/>
    <property type="match status" value="1"/>
</dbReference>
<dbReference type="Gene3D" id="3.30.1360.70">
    <property type="entry name" value="Arginyl tRNA synthetase N-terminal domain"/>
    <property type="match status" value="1"/>
</dbReference>
<evidence type="ECO:0000256" key="4">
    <source>
        <dbReference type="ARBA" id="ARBA00022741"/>
    </source>
</evidence>
<evidence type="ECO:0000256" key="10">
    <source>
        <dbReference type="ARBA" id="ARBA00049339"/>
    </source>
</evidence>
<dbReference type="EC" id="6.1.1.19" evidence="2"/>
<dbReference type="Gene3D" id="3.40.50.620">
    <property type="entry name" value="HUPs"/>
    <property type="match status" value="1"/>
</dbReference>
<dbReference type="InterPro" id="IPR014729">
    <property type="entry name" value="Rossmann-like_a/b/a_fold"/>
</dbReference>
<dbReference type="KEGG" id="caua:113063468"/>
<dbReference type="CTD" id="57038"/>
<dbReference type="PROSITE" id="PS00178">
    <property type="entry name" value="AA_TRNA_LIGASE_I"/>
    <property type="match status" value="1"/>
</dbReference>
<keyword evidence="7 12" id="KW-0030">Aminoacyl-tRNA synthetase</keyword>
<proteinExistence type="inferred from homology"/>
<dbReference type="GO" id="GO:0032543">
    <property type="term" value="P:mitochondrial translation"/>
    <property type="evidence" value="ECO:0007669"/>
    <property type="project" value="TreeGrafter"/>
</dbReference>
<dbReference type="PRINTS" id="PR01038">
    <property type="entry name" value="TRNASYNTHARG"/>
</dbReference>
<evidence type="ECO:0000256" key="5">
    <source>
        <dbReference type="ARBA" id="ARBA00022840"/>
    </source>
</evidence>
<comment type="catalytic activity">
    <reaction evidence="10">
        <text>tRNA(Arg) + L-arginine + ATP = L-arginyl-tRNA(Arg) + AMP + diphosphate</text>
        <dbReference type="Rhea" id="RHEA:20301"/>
        <dbReference type="Rhea" id="RHEA-COMP:9658"/>
        <dbReference type="Rhea" id="RHEA-COMP:9673"/>
        <dbReference type="ChEBI" id="CHEBI:30616"/>
        <dbReference type="ChEBI" id="CHEBI:32682"/>
        <dbReference type="ChEBI" id="CHEBI:33019"/>
        <dbReference type="ChEBI" id="CHEBI:78442"/>
        <dbReference type="ChEBI" id="CHEBI:78513"/>
        <dbReference type="ChEBI" id="CHEBI:456215"/>
        <dbReference type="EC" id="6.1.1.19"/>
    </reaction>
</comment>
<evidence type="ECO:0000313" key="14">
    <source>
        <dbReference type="Proteomes" id="UP000515129"/>
    </source>
</evidence>
<evidence type="ECO:0000256" key="9">
    <source>
        <dbReference type="ARBA" id="ARBA00039495"/>
    </source>
</evidence>
<comment type="similarity">
    <text evidence="1 12">Belongs to the class-I aminoacyl-tRNA synthetase family.</text>
</comment>
<evidence type="ECO:0000259" key="13">
    <source>
        <dbReference type="SMART" id="SM00836"/>
    </source>
</evidence>
<keyword evidence="14" id="KW-1185">Reference proteome</keyword>
<dbReference type="SUPFAM" id="SSF52374">
    <property type="entry name" value="Nucleotidylyl transferase"/>
    <property type="match status" value="1"/>
</dbReference>
<evidence type="ECO:0000256" key="6">
    <source>
        <dbReference type="ARBA" id="ARBA00022917"/>
    </source>
</evidence>
<keyword evidence="5 12" id="KW-0067">ATP-binding</keyword>
<reference evidence="15" key="1">
    <citation type="submission" date="2025-08" db="UniProtKB">
        <authorList>
            <consortium name="RefSeq"/>
        </authorList>
    </citation>
    <scope>IDENTIFICATION</scope>
    <source>
        <strain evidence="15">Wakin</strain>
        <tissue evidence="15">Muscle</tissue>
    </source>
</reference>
<dbReference type="InterPro" id="IPR036695">
    <property type="entry name" value="Arg-tRNA-synth_N_sf"/>
</dbReference>
<dbReference type="FunFam" id="3.40.50.620:FF:000058">
    <property type="entry name" value="Mitochondrial arginyl-tRNA synthetase"/>
    <property type="match status" value="1"/>
</dbReference>
<evidence type="ECO:0000256" key="2">
    <source>
        <dbReference type="ARBA" id="ARBA00012837"/>
    </source>
</evidence>
<dbReference type="InterPro" id="IPR009080">
    <property type="entry name" value="tRNAsynth_Ia_anticodon-bd"/>
</dbReference>
<evidence type="ECO:0000256" key="7">
    <source>
        <dbReference type="ARBA" id="ARBA00023146"/>
    </source>
</evidence>
<evidence type="ECO:0000313" key="15">
    <source>
        <dbReference type="RefSeq" id="XP_026089682.1"/>
    </source>
</evidence>
<dbReference type="GO" id="GO:0006420">
    <property type="term" value="P:arginyl-tRNA aminoacylation"/>
    <property type="evidence" value="ECO:0007669"/>
    <property type="project" value="InterPro"/>
</dbReference>
<dbReference type="InterPro" id="IPR001278">
    <property type="entry name" value="Arg-tRNA-ligase"/>
</dbReference>
<dbReference type="InterPro" id="IPR001412">
    <property type="entry name" value="aa-tRNA-synth_I_CS"/>
</dbReference>
<comment type="function">
    <text evidence="11">Catalyzes the attachment of arginine to tRNA(Arg) in a two-step reaction: arginine is first activated by ATP to form Arg-AMP and then transferred to the acceptor end of tRNA(Arg).</text>
</comment>
<name>A0A6P6M0Q7_CARAU</name>
<dbReference type="FunFam" id="1.10.730.10:FF:000006">
    <property type="entry name" value="Arginyl-tRNA synthetase 2, mitochondrial"/>
    <property type="match status" value="1"/>
</dbReference>
<dbReference type="PANTHER" id="PTHR11956">
    <property type="entry name" value="ARGINYL-TRNA SYNTHETASE"/>
    <property type="match status" value="1"/>
</dbReference>
<dbReference type="NCBIfam" id="TIGR00456">
    <property type="entry name" value="argS"/>
    <property type="match status" value="1"/>
</dbReference>
<evidence type="ECO:0000256" key="11">
    <source>
        <dbReference type="ARBA" id="ARBA00049595"/>
    </source>
</evidence>
<gene>
    <name evidence="15" type="primary">rars2</name>
</gene>
<evidence type="ECO:0000256" key="8">
    <source>
        <dbReference type="ARBA" id="ARBA00033033"/>
    </source>
</evidence>
<keyword evidence="3 12" id="KW-0436">Ligase</keyword>
<dbReference type="AlphaFoldDB" id="A0A6P6M0Q7"/>
<dbReference type="Pfam" id="PF05746">
    <property type="entry name" value="DALR_1"/>
    <property type="match status" value="1"/>
</dbReference>
<dbReference type="GO" id="GO:0005739">
    <property type="term" value="C:mitochondrion"/>
    <property type="evidence" value="ECO:0007669"/>
    <property type="project" value="TreeGrafter"/>
</dbReference>
<dbReference type="Gene3D" id="1.10.730.10">
    <property type="entry name" value="Isoleucyl-tRNA Synthetase, Domain 1"/>
    <property type="match status" value="1"/>
</dbReference>
<keyword evidence="6 12" id="KW-0648">Protein biosynthesis</keyword>
<dbReference type="PANTHER" id="PTHR11956:SF11">
    <property type="entry name" value="ARGININE--TRNA LIGASE, MITOCHONDRIAL-RELATED"/>
    <property type="match status" value="1"/>
</dbReference>
<organism evidence="14 15">
    <name type="scientific">Carassius auratus</name>
    <name type="common">Goldfish</name>
    <dbReference type="NCBI Taxonomy" id="7957"/>
    <lineage>
        <taxon>Eukaryota</taxon>
        <taxon>Metazoa</taxon>
        <taxon>Chordata</taxon>
        <taxon>Craniata</taxon>
        <taxon>Vertebrata</taxon>
        <taxon>Euteleostomi</taxon>
        <taxon>Actinopterygii</taxon>
        <taxon>Neopterygii</taxon>
        <taxon>Teleostei</taxon>
        <taxon>Ostariophysi</taxon>
        <taxon>Cypriniformes</taxon>
        <taxon>Cyprinidae</taxon>
        <taxon>Cyprininae</taxon>
        <taxon>Carassius</taxon>
    </lineage>
</organism>